<dbReference type="Proteomes" id="UP000703269">
    <property type="component" value="Unassembled WGS sequence"/>
</dbReference>
<dbReference type="PROSITE" id="PS50097">
    <property type="entry name" value="BTB"/>
    <property type="match status" value="1"/>
</dbReference>
<gene>
    <name evidence="2" type="ORF">PsYK624_145950</name>
</gene>
<feature type="domain" description="BTB" evidence="1">
    <location>
        <begin position="28"/>
        <end position="87"/>
    </location>
</feature>
<dbReference type="Gene3D" id="3.30.710.10">
    <property type="entry name" value="Potassium Channel Kv1.1, Chain A"/>
    <property type="match status" value="1"/>
</dbReference>
<organism evidence="2 3">
    <name type="scientific">Phanerochaete sordida</name>
    <dbReference type="NCBI Taxonomy" id="48140"/>
    <lineage>
        <taxon>Eukaryota</taxon>
        <taxon>Fungi</taxon>
        <taxon>Dikarya</taxon>
        <taxon>Basidiomycota</taxon>
        <taxon>Agaricomycotina</taxon>
        <taxon>Agaricomycetes</taxon>
        <taxon>Polyporales</taxon>
        <taxon>Phanerochaetaceae</taxon>
        <taxon>Phanerochaete</taxon>
    </lineage>
</organism>
<keyword evidence="3" id="KW-1185">Reference proteome</keyword>
<reference evidence="2 3" key="1">
    <citation type="submission" date="2021-08" db="EMBL/GenBank/DDBJ databases">
        <title>Draft Genome Sequence of Phanerochaete sordida strain YK-624.</title>
        <authorList>
            <person name="Mori T."/>
            <person name="Dohra H."/>
            <person name="Suzuki T."/>
            <person name="Kawagishi H."/>
            <person name="Hirai H."/>
        </authorList>
    </citation>
    <scope>NUCLEOTIDE SEQUENCE [LARGE SCALE GENOMIC DNA]</scope>
    <source>
        <strain evidence="2 3">YK-624</strain>
    </source>
</reference>
<dbReference type="AlphaFoldDB" id="A0A9P3LKC0"/>
<evidence type="ECO:0000313" key="2">
    <source>
        <dbReference type="EMBL" id="GJE98366.1"/>
    </source>
</evidence>
<evidence type="ECO:0000259" key="1">
    <source>
        <dbReference type="PROSITE" id="PS50097"/>
    </source>
</evidence>
<accession>A0A9P3LKC0</accession>
<evidence type="ECO:0000313" key="3">
    <source>
        <dbReference type="Proteomes" id="UP000703269"/>
    </source>
</evidence>
<comment type="caution">
    <text evidence="2">The sequence shown here is derived from an EMBL/GenBank/DDBJ whole genome shotgun (WGS) entry which is preliminary data.</text>
</comment>
<dbReference type="InterPro" id="IPR011333">
    <property type="entry name" value="SKP1/BTB/POZ_sf"/>
</dbReference>
<protein>
    <recommendedName>
        <fullName evidence="1">BTB domain-containing protein</fullName>
    </recommendedName>
</protein>
<proteinExistence type="predicted"/>
<sequence length="306" mass="33825">MAPKRKRSPSIVFLRHVRTGPAPFNTPGDFIIRTAQDTQYHVSFAILSFASPYFRDLPRDLANPGDPFVLDVPESDATIETLLRLTYPVADPILQDIADLADAYAAALKYQLTHAATSLQHMLLLPRFLSREPVRVYAVARRFGLADAADTAADHACATAQAQWPICDEFALAPGMAYQDLVLYHRRRANAAAAILKNTDIFKNEKWCRKCAASWAARYTAHIAPLLAEAPMRDDVFSLEHVIDTPELTYCDTCTALIAKATRPGGLIHRLKSEIRAVSFRAVEGSIFALPVALTKSDNPIKPRAL</sequence>
<dbReference type="InterPro" id="IPR000210">
    <property type="entry name" value="BTB/POZ_dom"/>
</dbReference>
<dbReference type="OrthoDB" id="2747634at2759"/>
<dbReference type="EMBL" id="BPQB01000086">
    <property type="protein sequence ID" value="GJE98366.1"/>
    <property type="molecule type" value="Genomic_DNA"/>
</dbReference>
<name>A0A9P3LKC0_9APHY</name>